<evidence type="ECO:0000256" key="3">
    <source>
        <dbReference type="ARBA" id="ARBA00022729"/>
    </source>
</evidence>
<dbReference type="CDD" id="cd00118">
    <property type="entry name" value="LysM"/>
    <property type="match status" value="3"/>
</dbReference>
<reference evidence="12" key="1">
    <citation type="journal article" date="2019" name="Int. J. Syst. Evol. Microbiol.">
        <title>The Global Catalogue of Microorganisms (GCM) 10K type strain sequencing project: providing services to taxonomists for standard genome sequencing and annotation.</title>
        <authorList>
            <consortium name="The Broad Institute Genomics Platform"/>
            <consortium name="The Broad Institute Genome Sequencing Center for Infectious Disease"/>
            <person name="Wu L."/>
            <person name="Ma J."/>
        </authorList>
    </citation>
    <scope>NUCLEOTIDE SEQUENCE [LARGE SCALE GENOMIC DNA]</scope>
    <source>
        <strain evidence="12">CCUG 42001</strain>
    </source>
</reference>
<dbReference type="PROSITE" id="PS51782">
    <property type="entry name" value="LYSM"/>
    <property type="match status" value="3"/>
</dbReference>
<keyword evidence="4" id="KW-0677">Repeat</keyword>
<evidence type="ECO:0000256" key="1">
    <source>
        <dbReference type="ARBA" id="ARBA00007074"/>
    </source>
</evidence>
<gene>
    <name evidence="11" type="ORF">ACFP7A_05965</name>
</gene>
<dbReference type="Proteomes" id="UP001596267">
    <property type="component" value="Unassembled WGS sequence"/>
</dbReference>
<dbReference type="PROSITE" id="PS51935">
    <property type="entry name" value="NLPC_P60"/>
    <property type="match status" value="1"/>
</dbReference>
<protein>
    <submittedName>
        <fullName evidence="11">LysM peptidoglycan-binding domain-containing protein</fullName>
    </submittedName>
</protein>
<evidence type="ECO:0000256" key="4">
    <source>
        <dbReference type="ARBA" id="ARBA00022737"/>
    </source>
</evidence>
<evidence type="ECO:0000256" key="6">
    <source>
        <dbReference type="ARBA" id="ARBA00022807"/>
    </source>
</evidence>
<feature type="compositionally biased region" description="Low complexity" evidence="7">
    <location>
        <begin position="235"/>
        <end position="265"/>
    </location>
</feature>
<keyword evidence="6" id="KW-0788">Thiol protease</keyword>
<dbReference type="InterPro" id="IPR038765">
    <property type="entry name" value="Papain-like_cys_pep_sf"/>
</dbReference>
<dbReference type="RefSeq" id="WP_253052935.1">
    <property type="nucleotide sequence ID" value="NZ_JAMXWN010000003.1"/>
</dbReference>
<keyword evidence="5" id="KW-0378">Hydrolase</keyword>
<evidence type="ECO:0000259" key="10">
    <source>
        <dbReference type="PROSITE" id="PS51935"/>
    </source>
</evidence>
<feature type="domain" description="LysM" evidence="9">
    <location>
        <begin position="185"/>
        <end position="228"/>
    </location>
</feature>
<feature type="region of interest" description="Disordered" evidence="7">
    <location>
        <begin position="233"/>
        <end position="265"/>
    </location>
</feature>
<evidence type="ECO:0000313" key="12">
    <source>
        <dbReference type="Proteomes" id="UP001596267"/>
    </source>
</evidence>
<evidence type="ECO:0000256" key="5">
    <source>
        <dbReference type="ARBA" id="ARBA00022801"/>
    </source>
</evidence>
<feature type="domain" description="LysM" evidence="9">
    <location>
        <begin position="262"/>
        <end position="305"/>
    </location>
</feature>
<dbReference type="InterPro" id="IPR018392">
    <property type="entry name" value="LysM"/>
</dbReference>
<accession>A0ABW1WC24</accession>
<name>A0ABW1WC24_9BACL</name>
<dbReference type="Pfam" id="PF01476">
    <property type="entry name" value="LysM"/>
    <property type="match status" value="3"/>
</dbReference>
<dbReference type="InterPro" id="IPR051202">
    <property type="entry name" value="Peptidase_C40"/>
</dbReference>
<evidence type="ECO:0000256" key="8">
    <source>
        <dbReference type="SAM" id="SignalP"/>
    </source>
</evidence>
<dbReference type="PANTHER" id="PTHR47053:SF1">
    <property type="entry name" value="MUREIN DD-ENDOPEPTIDASE MEPH-RELATED"/>
    <property type="match status" value="1"/>
</dbReference>
<sequence length="382" mass="39953">MKKIIVPAAIVGGLIFSATGQQALAASGQDVVNKALSYQGKPYVYGAPSFSESMFDCSSFTQLMYSKVMNISLPRTSSAQATIGTRVSKDQVQPGDLLFFDTSGDGKIDHVGIYIGNGQMISSEETVGVHITNVFSGGGSQSYWEPKFINAQRVIASGDSVSAPTQNSLVTQSSQSSSGGGASSNSYTVKSGDSLWAIAHNNGISLSKLKSLNGLKSNLIYPGQVLKLSGTVHATPSSSTTTKTTSDQAAGTSTKSSSSASSSYTVKSGDNLWAIANKNGMSLSALKSMNGLHSDLIYPGQTLKLSVSTGSSKDVTVTQTSYAKTAHSSSTAKKSYKVASGDSLWQIATLHGTTVNKLMRTNNLSSTLIYPGQHLQIPESYL</sequence>
<evidence type="ECO:0000256" key="2">
    <source>
        <dbReference type="ARBA" id="ARBA00022670"/>
    </source>
</evidence>
<dbReference type="Gene3D" id="3.10.350.10">
    <property type="entry name" value="LysM domain"/>
    <property type="match status" value="3"/>
</dbReference>
<feature type="domain" description="NlpC/P60" evidence="10">
    <location>
        <begin position="25"/>
        <end position="155"/>
    </location>
</feature>
<evidence type="ECO:0000259" key="9">
    <source>
        <dbReference type="PROSITE" id="PS51782"/>
    </source>
</evidence>
<keyword evidence="3 8" id="KW-0732">Signal</keyword>
<dbReference type="SUPFAM" id="SSF54001">
    <property type="entry name" value="Cysteine proteinases"/>
    <property type="match status" value="1"/>
</dbReference>
<keyword evidence="2" id="KW-0645">Protease</keyword>
<dbReference type="InterPro" id="IPR036779">
    <property type="entry name" value="LysM_dom_sf"/>
</dbReference>
<feature type="region of interest" description="Disordered" evidence="7">
    <location>
        <begin position="162"/>
        <end position="185"/>
    </location>
</feature>
<dbReference type="InterPro" id="IPR000064">
    <property type="entry name" value="NLP_P60_dom"/>
</dbReference>
<dbReference type="EMBL" id="JBHSTQ010000004">
    <property type="protein sequence ID" value="MFC6386138.1"/>
    <property type="molecule type" value="Genomic_DNA"/>
</dbReference>
<comment type="caution">
    <text evidence="11">The sequence shown here is derived from an EMBL/GenBank/DDBJ whole genome shotgun (WGS) entry which is preliminary data.</text>
</comment>
<dbReference type="SUPFAM" id="SSF54106">
    <property type="entry name" value="LysM domain"/>
    <property type="match status" value="3"/>
</dbReference>
<dbReference type="SMART" id="SM00257">
    <property type="entry name" value="LysM"/>
    <property type="match status" value="3"/>
</dbReference>
<dbReference type="PANTHER" id="PTHR47053">
    <property type="entry name" value="MUREIN DD-ENDOPEPTIDASE MEPH-RELATED"/>
    <property type="match status" value="1"/>
</dbReference>
<evidence type="ECO:0000256" key="7">
    <source>
        <dbReference type="SAM" id="MobiDB-lite"/>
    </source>
</evidence>
<evidence type="ECO:0000313" key="11">
    <source>
        <dbReference type="EMBL" id="MFC6386138.1"/>
    </source>
</evidence>
<organism evidence="11 12">
    <name type="scientific">Sporolactobacillus kofuensis</name>
    <dbReference type="NCBI Taxonomy" id="269672"/>
    <lineage>
        <taxon>Bacteria</taxon>
        <taxon>Bacillati</taxon>
        <taxon>Bacillota</taxon>
        <taxon>Bacilli</taxon>
        <taxon>Bacillales</taxon>
        <taxon>Sporolactobacillaceae</taxon>
        <taxon>Sporolactobacillus</taxon>
    </lineage>
</organism>
<comment type="similarity">
    <text evidence="1">Belongs to the peptidase C40 family.</text>
</comment>
<dbReference type="Pfam" id="PF00877">
    <property type="entry name" value="NLPC_P60"/>
    <property type="match status" value="1"/>
</dbReference>
<feature type="signal peptide" evidence="8">
    <location>
        <begin position="1"/>
        <end position="25"/>
    </location>
</feature>
<feature type="chain" id="PRO_5046007300" evidence="8">
    <location>
        <begin position="26"/>
        <end position="382"/>
    </location>
</feature>
<feature type="domain" description="LysM" evidence="9">
    <location>
        <begin position="334"/>
        <end position="377"/>
    </location>
</feature>
<feature type="compositionally biased region" description="Polar residues" evidence="7">
    <location>
        <begin position="162"/>
        <end position="172"/>
    </location>
</feature>
<keyword evidence="12" id="KW-1185">Reference proteome</keyword>
<proteinExistence type="inferred from homology"/>
<dbReference type="Gene3D" id="3.90.1720.10">
    <property type="entry name" value="endopeptidase domain like (from Nostoc punctiforme)"/>
    <property type="match status" value="1"/>
</dbReference>